<keyword evidence="6" id="KW-1185">Reference proteome</keyword>
<dbReference type="GO" id="GO:0004315">
    <property type="term" value="F:3-oxoacyl-[acyl-carrier-protein] synthase activity"/>
    <property type="evidence" value="ECO:0007669"/>
    <property type="project" value="InterPro"/>
</dbReference>
<evidence type="ECO:0000256" key="1">
    <source>
        <dbReference type="ARBA" id="ARBA00022679"/>
    </source>
</evidence>
<keyword evidence="2 5" id="KW-0012">Acyltransferase</keyword>
<dbReference type="RefSeq" id="WP_145064545.1">
    <property type="nucleotide sequence ID" value="NZ_CP036287.1"/>
</dbReference>
<dbReference type="EC" id="2.3.1.180" evidence="5"/>
<dbReference type="KEGG" id="pbap:Pla133_18110"/>
<protein>
    <submittedName>
        <fullName evidence="5">PQB biosynthetic 3-oxoacyl-[acyl-carrier-protein] synthase III</fullName>
        <ecNumber evidence="5">2.3.1.180</ecNumber>
    </submittedName>
</protein>
<dbReference type="EMBL" id="CP036287">
    <property type="protein sequence ID" value="QDU66735.1"/>
    <property type="molecule type" value="Genomic_DNA"/>
</dbReference>
<keyword evidence="1 5" id="KW-0808">Transferase</keyword>
<evidence type="ECO:0000256" key="2">
    <source>
        <dbReference type="ARBA" id="ARBA00023315"/>
    </source>
</evidence>
<dbReference type="NCBIfam" id="NF006720">
    <property type="entry name" value="PRK09258.1"/>
    <property type="match status" value="1"/>
</dbReference>
<evidence type="ECO:0000313" key="6">
    <source>
        <dbReference type="Proteomes" id="UP000316921"/>
    </source>
</evidence>
<feature type="domain" description="Beta-ketoacyl-[acyl-carrier-protein] synthase III N-terminal" evidence="4">
    <location>
        <begin position="117"/>
        <end position="157"/>
    </location>
</feature>
<dbReference type="AlphaFoldDB" id="A0A518BIE2"/>
<dbReference type="InterPro" id="IPR016039">
    <property type="entry name" value="Thiolase-like"/>
</dbReference>
<dbReference type="GO" id="GO:0033818">
    <property type="term" value="F:beta-ketoacyl-acyl-carrier-protein synthase III activity"/>
    <property type="evidence" value="ECO:0007669"/>
    <property type="project" value="UniProtKB-EC"/>
</dbReference>
<dbReference type="Gene3D" id="3.40.47.10">
    <property type="match status" value="2"/>
</dbReference>
<evidence type="ECO:0000313" key="5">
    <source>
        <dbReference type="EMBL" id="QDU66735.1"/>
    </source>
</evidence>
<dbReference type="Proteomes" id="UP000316921">
    <property type="component" value="Chromosome"/>
</dbReference>
<proteinExistence type="predicted"/>
<reference evidence="5 6" key="1">
    <citation type="submission" date="2019-02" db="EMBL/GenBank/DDBJ databases">
        <title>Deep-cultivation of Planctomycetes and their phenomic and genomic characterization uncovers novel biology.</title>
        <authorList>
            <person name="Wiegand S."/>
            <person name="Jogler M."/>
            <person name="Boedeker C."/>
            <person name="Pinto D."/>
            <person name="Vollmers J."/>
            <person name="Rivas-Marin E."/>
            <person name="Kohn T."/>
            <person name="Peeters S.H."/>
            <person name="Heuer A."/>
            <person name="Rast P."/>
            <person name="Oberbeckmann S."/>
            <person name="Bunk B."/>
            <person name="Jeske O."/>
            <person name="Meyerdierks A."/>
            <person name="Storesund J.E."/>
            <person name="Kallscheuer N."/>
            <person name="Luecker S."/>
            <person name="Lage O.M."/>
            <person name="Pohl T."/>
            <person name="Merkel B.J."/>
            <person name="Hornburger P."/>
            <person name="Mueller R.-W."/>
            <person name="Bruemmer F."/>
            <person name="Labrenz M."/>
            <person name="Spormann A.M."/>
            <person name="Op den Camp H."/>
            <person name="Overmann J."/>
            <person name="Amann R."/>
            <person name="Jetten M.S.M."/>
            <person name="Mascher T."/>
            <person name="Medema M.H."/>
            <person name="Devos D.P."/>
            <person name="Kaster A.-K."/>
            <person name="Ovreas L."/>
            <person name="Rohde M."/>
            <person name="Galperin M.Y."/>
            <person name="Jogler C."/>
        </authorList>
    </citation>
    <scope>NUCLEOTIDE SEQUENCE [LARGE SCALE GENOMIC DNA]</scope>
    <source>
        <strain evidence="5 6">Pla133</strain>
    </source>
</reference>
<dbReference type="Pfam" id="PF08541">
    <property type="entry name" value="ACP_syn_III_C"/>
    <property type="match status" value="1"/>
</dbReference>
<sequence>MRFRDVRIAALAPALPERVVTSEELEQRLSPVYEALRLRVGRLELMSGIRERRFWDPGTLPSDASIAAARRALGEAGIDPARIGLVVHSAVCRDFMEPATATVVHAALGLAHHCAAFDLSNACLGFAHAMTVAAGQIERGDLEAALVVAGEDGGPLVEATIEQLLGAESVGKAELKRAFASLTIGSGGAAAVLCHADLAPDGARLRGGLLRAATEHNHLCRGDRVEGASGPLMETDSEALLVAGCALAAETWPRFLEELEWSASDVDRIVTHQVGVAHRRALLGSIGVDPQLDWPTVEVLGNIGSVSLPATYALAREAGHIVAGQRVALLGIGSGLQCLMLGVEV</sequence>
<name>A0A518BIE2_9BACT</name>
<dbReference type="SUPFAM" id="SSF53901">
    <property type="entry name" value="Thiolase-like"/>
    <property type="match status" value="1"/>
</dbReference>
<feature type="domain" description="Beta-ketoacyl-[acyl-carrier-protein] synthase III C-terminal" evidence="3">
    <location>
        <begin position="256"/>
        <end position="338"/>
    </location>
</feature>
<dbReference type="GO" id="GO:0044550">
    <property type="term" value="P:secondary metabolite biosynthetic process"/>
    <property type="evidence" value="ECO:0007669"/>
    <property type="project" value="TreeGrafter"/>
</dbReference>
<evidence type="ECO:0000259" key="3">
    <source>
        <dbReference type="Pfam" id="PF08541"/>
    </source>
</evidence>
<dbReference type="GO" id="GO:0006633">
    <property type="term" value="P:fatty acid biosynthetic process"/>
    <property type="evidence" value="ECO:0007669"/>
    <property type="project" value="InterPro"/>
</dbReference>
<dbReference type="InterPro" id="IPR013747">
    <property type="entry name" value="ACP_syn_III_C"/>
</dbReference>
<organism evidence="5 6">
    <name type="scientific">Engelhardtia mirabilis</name>
    <dbReference type="NCBI Taxonomy" id="2528011"/>
    <lineage>
        <taxon>Bacteria</taxon>
        <taxon>Pseudomonadati</taxon>
        <taxon>Planctomycetota</taxon>
        <taxon>Planctomycetia</taxon>
        <taxon>Planctomycetia incertae sedis</taxon>
        <taxon>Engelhardtia</taxon>
    </lineage>
</organism>
<gene>
    <name evidence="5" type="primary">pqsD</name>
    <name evidence="5" type="ORF">Pla133_18110</name>
</gene>
<accession>A0A518BIE2</accession>
<dbReference type="PANTHER" id="PTHR34069:SF3">
    <property type="entry name" value="ACYL-COA:ACYL-COA ALKYLTRANSFERASE"/>
    <property type="match status" value="1"/>
</dbReference>
<dbReference type="Pfam" id="PF08545">
    <property type="entry name" value="ACP_syn_III"/>
    <property type="match status" value="1"/>
</dbReference>
<dbReference type="InterPro" id="IPR013751">
    <property type="entry name" value="ACP_syn_III_N"/>
</dbReference>
<evidence type="ECO:0000259" key="4">
    <source>
        <dbReference type="Pfam" id="PF08545"/>
    </source>
</evidence>
<dbReference type="PANTHER" id="PTHR34069">
    <property type="entry name" value="3-OXOACYL-[ACYL-CARRIER-PROTEIN] SYNTHASE 3"/>
    <property type="match status" value="1"/>
</dbReference>